<reference evidence="2 3" key="1">
    <citation type="submission" date="2019-01" db="EMBL/GenBank/DDBJ databases">
        <title>The genome sequence of Lactobacillus crispatus L49.</title>
        <authorList>
            <person name="Zhong J."/>
            <person name="Zhang J."/>
        </authorList>
    </citation>
    <scope>NUCLEOTIDE SEQUENCE [LARGE SCALE GENOMIC DNA]</scope>
    <source>
        <strain evidence="2 3">L49</strain>
    </source>
</reference>
<dbReference type="AlphaFoldDB" id="A0A4Q0LRA1"/>
<accession>A0A4Q0LRA1</accession>
<evidence type="ECO:0000313" key="2">
    <source>
        <dbReference type="EMBL" id="RXF50348.1"/>
    </source>
</evidence>
<proteinExistence type="predicted"/>
<dbReference type="Proteomes" id="UP000289808">
    <property type="component" value="Unassembled WGS sequence"/>
</dbReference>
<organism evidence="2 3">
    <name type="scientific">Lactobacillus crispatus</name>
    <dbReference type="NCBI Taxonomy" id="47770"/>
    <lineage>
        <taxon>Bacteria</taxon>
        <taxon>Bacillati</taxon>
        <taxon>Bacillota</taxon>
        <taxon>Bacilli</taxon>
        <taxon>Lactobacillales</taxon>
        <taxon>Lactobacillaceae</taxon>
        <taxon>Lactobacillus</taxon>
    </lineage>
</organism>
<dbReference type="EMBL" id="SCLX01000302">
    <property type="protein sequence ID" value="RXF50345.1"/>
    <property type="molecule type" value="Genomic_DNA"/>
</dbReference>
<protein>
    <submittedName>
        <fullName evidence="2">Copper-binding protein</fullName>
    </submittedName>
</protein>
<comment type="caution">
    <text evidence="2">The sequence shown here is derived from an EMBL/GenBank/DDBJ whole genome shotgun (WGS) entry which is preliminary data.</text>
</comment>
<evidence type="ECO:0000313" key="3">
    <source>
        <dbReference type="Proteomes" id="UP000289808"/>
    </source>
</evidence>
<sequence length="34" mass="3854">KFTMDPDKVKAVDVKAAIEKMGYEVQGIKEKELN</sequence>
<feature type="non-terminal residue" evidence="2">
    <location>
        <position position="1"/>
    </location>
</feature>
<evidence type="ECO:0000313" key="1">
    <source>
        <dbReference type="EMBL" id="RXF50345.1"/>
    </source>
</evidence>
<name>A0A4Q0LRA1_9LACO</name>
<dbReference type="EMBL" id="SCLX01000301">
    <property type="protein sequence ID" value="RXF50348.1"/>
    <property type="molecule type" value="Genomic_DNA"/>
</dbReference>
<gene>
    <name evidence="2" type="ORF">ERD32_13725</name>
    <name evidence="1" type="ORF">ERD32_13735</name>
</gene>